<sequence>MTTTIYNGLEYSTKSINRNFRIKVNGMVDGNKINKLVGVKGLIELIGVEMANKMLRRAFNGKDGKTVCKLRRGIKISFYNK</sequence>
<proteinExistence type="predicted"/>
<reference evidence="1" key="1">
    <citation type="journal article" date="2021" name="Proc. Natl. Acad. Sci. U.S.A.">
        <title>A Catalog of Tens of Thousands of Viruses from Human Metagenomes Reveals Hidden Associations with Chronic Diseases.</title>
        <authorList>
            <person name="Tisza M.J."/>
            <person name="Buck C.B."/>
        </authorList>
    </citation>
    <scope>NUCLEOTIDE SEQUENCE</scope>
    <source>
        <strain evidence="1">CtHMI2</strain>
    </source>
</reference>
<organism evidence="1">
    <name type="scientific">Siphoviridae sp. ctHMI2</name>
    <dbReference type="NCBI Taxonomy" id="2826231"/>
    <lineage>
        <taxon>Viruses</taxon>
        <taxon>Duplodnaviria</taxon>
        <taxon>Heunggongvirae</taxon>
        <taxon>Uroviricota</taxon>
        <taxon>Caudoviricetes</taxon>
    </lineage>
</organism>
<accession>A0A8S5MJR1</accession>
<evidence type="ECO:0000313" key="1">
    <source>
        <dbReference type="EMBL" id="DAD82440.1"/>
    </source>
</evidence>
<name>A0A8S5MJR1_9CAUD</name>
<evidence type="ECO:0008006" key="2">
    <source>
        <dbReference type="Google" id="ProtNLM"/>
    </source>
</evidence>
<protein>
    <recommendedName>
        <fullName evidence="2">Ribosomal large subunit pseudouridine synthase B</fullName>
    </recommendedName>
</protein>
<dbReference type="EMBL" id="BK014919">
    <property type="protein sequence ID" value="DAD82440.1"/>
    <property type="molecule type" value="Genomic_DNA"/>
</dbReference>